<feature type="domain" description="Cadherin" evidence="12">
    <location>
        <begin position="11"/>
        <end position="96"/>
    </location>
</feature>
<evidence type="ECO:0000256" key="10">
    <source>
        <dbReference type="ARBA" id="ARBA00023180"/>
    </source>
</evidence>
<dbReference type="Gene3D" id="2.60.40.60">
    <property type="entry name" value="Cadherins"/>
    <property type="match status" value="3"/>
</dbReference>
<dbReference type="SMART" id="SM00112">
    <property type="entry name" value="CA"/>
    <property type="match status" value="2"/>
</dbReference>
<dbReference type="GO" id="GO:0005886">
    <property type="term" value="C:plasma membrane"/>
    <property type="evidence" value="ECO:0007669"/>
    <property type="project" value="UniProtKB-SubCell"/>
</dbReference>
<dbReference type="SUPFAM" id="SSF49313">
    <property type="entry name" value="Cadherin-like"/>
    <property type="match status" value="3"/>
</dbReference>
<dbReference type="PANTHER" id="PTHR24028:SF236">
    <property type="entry name" value="PROTOCADHERIN GAMMA-C3"/>
    <property type="match status" value="1"/>
</dbReference>
<accession>A0A673FE88</accession>
<keyword evidence="8" id="KW-1133">Transmembrane helix</keyword>
<dbReference type="PROSITE" id="PS50268">
    <property type="entry name" value="CADHERIN_2"/>
    <property type="match status" value="2"/>
</dbReference>
<keyword evidence="4" id="KW-0732">Signal</keyword>
<dbReference type="GO" id="GO:0009653">
    <property type="term" value="P:anatomical structure morphogenesis"/>
    <property type="evidence" value="ECO:0007669"/>
    <property type="project" value="UniProtKB-ARBA"/>
</dbReference>
<keyword evidence="14" id="KW-1185">Reference proteome</keyword>
<feature type="domain" description="Cadherin" evidence="12">
    <location>
        <begin position="97"/>
        <end position="205"/>
    </location>
</feature>
<evidence type="ECO:0000313" key="13">
    <source>
        <dbReference type="Ensembl" id="ENSSRHP00000000133.1"/>
    </source>
</evidence>
<dbReference type="GO" id="GO:0005509">
    <property type="term" value="F:calcium ion binding"/>
    <property type="evidence" value="ECO:0007669"/>
    <property type="project" value="UniProtKB-UniRule"/>
</dbReference>
<reference evidence="13" key="2">
    <citation type="submission" date="2025-09" db="UniProtKB">
        <authorList>
            <consortium name="Ensembl"/>
        </authorList>
    </citation>
    <scope>IDENTIFICATION</scope>
</reference>
<dbReference type="AlphaFoldDB" id="A0A673FE88"/>
<evidence type="ECO:0000256" key="7">
    <source>
        <dbReference type="ARBA" id="ARBA00022889"/>
    </source>
</evidence>
<evidence type="ECO:0000256" key="8">
    <source>
        <dbReference type="ARBA" id="ARBA00022989"/>
    </source>
</evidence>
<organism evidence="13 14">
    <name type="scientific">Sinocyclocheilus rhinocerous</name>
    <dbReference type="NCBI Taxonomy" id="307959"/>
    <lineage>
        <taxon>Eukaryota</taxon>
        <taxon>Metazoa</taxon>
        <taxon>Chordata</taxon>
        <taxon>Craniata</taxon>
        <taxon>Vertebrata</taxon>
        <taxon>Euteleostomi</taxon>
        <taxon>Actinopterygii</taxon>
        <taxon>Neopterygii</taxon>
        <taxon>Teleostei</taxon>
        <taxon>Ostariophysi</taxon>
        <taxon>Cypriniformes</taxon>
        <taxon>Cyprinidae</taxon>
        <taxon>Cyprininae</taxon>
        <taxon>Sinocyclocheilus</taxon>
    </lineage>
</organism>
<dbReference type="FunFam" id="2.60.40.60:FF:000002">
    <property type="entry name" value="Protocadherin alpha 2"/>
    <property type="match status" value="1"/>
</dbReference>
<protein>
    <recommendedName>
        <fullName evidence="12">Cadherin domain-containing protein</fullName>
    </recommendedName>
</protein>
<dbReference type="InterPro" id="IPR002126">
    <property type="entry name" value="Cadherin-like_dom"/>
</dbReference>
<proteinExistence type="predicted"/>
<evidence type="ECO:0000256" key="6">
    <source>
        <dbReference type="ARBA" id="ARBA00022837"/>
    </source>
</evidence>
<keyword evidence="9" id="KW-0472">Membrane</keyword>
<evidence type="ECO:0000256" key="2">
    <source>
        <dbReference type="ARBA" id="ARBA00022475"/>
    </source>
</evidence>
<evidence type="ECO:0000256" key="3">
    <source>
        <dbReference type="ARBA" id="ARBA00022692"/>
    </source>
</evidence>
<dbReference type="InterPro" id="IPR015919">
    <property type="entry name" value="Cadherin-like_sf"/>
</dbReference>
<evidence type="ECO:0000256" key="11">
    <source>
        <dbReference type="PROSITE-ProRule" id="PRU00043"/>
    </source>
</evidence>
<evidence type="ECO:0000256" key="9">
    <source>
        <dbReference type="ARBA" id="ARBA00023136"/>
    </source>
</evidence>
<dbReference type="InterPro" id="IPR020894">
    <property type="entry name" value="Cadherin_CS"/>
</dbReference>
<comment type="subcellular location">
    <subcellularLocation>
        <location evidence="1">Cell membrane</location>
        <topology evidence="1">Single-pass type I membrane protein</topology>
    </subcellularLocation>
</comment>
<keyword evidence="7" id="KW-0130">Cell adhesion</keyword>
<evidence type="ECO:0000313" key="14">
    <source>
        <dbReference type="Proteomes" id="UP000472270"/>
    </source>
</evidence>
<dbReference type="Pfam" id="PF00028">
    <property type="entry name" value="Cadherin"/>
    <property type="match status" value="2"/>
</dbReference>
<dbReference type="InterPro" id="IPR050174">
    <property type="entry name" value="Protocadherin/Cadherin-CA"/>
</dbReference>
<name>A0A673FE88_9TELE</name>
<dbReference type="GO" id="GO:0007156">
    <property type="term" value="P:homophilic cell adhesion via plasma membrane adhesion molecules"/>
    <property type="evidence" value="ECO:0007669"/>
    <property type="project" value="InterPro"/>
</dbReference>
<keyword evidence="10" id="KW-0325">Glycoprotein</keyword>
<dbReference type="PANTHER" id="PTHR24028">
    <property type="entry name" value="CADHERIN-87A"/>
    <property type="match status" value="1"/>
</dbReference>
<reference evidence="13" key="1">
    <citation type="submission" date="2025-08" db="UniProtKB">
        <authorList>
            <consortium name="Ensembl"/>
        </authorList>
    </citation>
    <scope>IDENTIFICATION</scope>
</reference>
<evidence type="ECO:0000259" key="12">
    <source>
        <dbReference type="PROSITE" id="PS50268"/>
    </source>
</evidence>
<dbReference type="PROSITE" id="PS00232">
    <property type="entry name" value="CADHERIN_1"/>
    <property type="match status" value="2"/>
</dbReference>
<keyword evidence="3" id="KW-0812">Transmembrane</keyword>
<keyword evidence="5" id="KW-0677">Repeat</keyword>
<dbReference type="CDD" id="cd11304">
    <property type="entry name" value="Cadherin_repeat"/>
    <property type="match status" value="3"/>
</dbReference>
<evidence type="ECO:0000256" key="4">
    <source>
        <dbReference type="ARBA" id="ARBA00022729"/>
    </source>
</evidence>
<evidence type="ECO:0000256" key="5">
    <source>
        <dbReference type="ARBA" id="ARBA00022737"/>
    </source>
</evidence>
<sequence>LFISRFHLEPAQDADVGSNTLRTYALNKNEYFVLHVKNDKDGTKVPEIVLQKALDREKQSIHHLILTGIDGGDPVRSGNAQITIKVLDANDNAPVFEQDLYEIKVVENSAPGTIIQMVKAIDLDDGVNSEIEYSLGSLTQEAIKQLFSIDSDTGELTISKRNIDNESTKSYRFDFSAKDKGNPELMGHSSVHINIIDENDNSPEIILTSSPSPVPENASVRTVVALINVKDLDFDANGKVNVNISPGIMENRSSPPQSQWIY</sequence>
<dbReference type="FunFam" id="2.60.40.60:FF:000007">
    <property type="entry name" value="Protocadherin alpha 2"/>
    <property type="match status" value="1"/>
</dbReference>
<dbReference type="Ensembl" id="ENSSRHT00000000158.1">
    <property type="protein sequence ID" value="ENSSRHP00000000133.1"/>
    <property type="gene ID" value="ENSSRHG00000000131.1"/>
</dbReference>
<keyword evidence="2" id="KW-1003">Cell membrane</keyword>
<dbReference type="Proteomes" id="UP000472270">
    <property type="component" value="Unassembled WGS sequence"/>
</dbReference>
<evidence type="ECO:0000256" key="1">
    <source>
        <dbReference type="ARBA" id="ARBA00004251"/>
    </source>
</evidence>
<keyword evidence="6 11" id="KW-0106">Calcium</keyword>
<dbReference type="PRINTS" id="PR00205">
    <property type="entry name" value="CADHERIN"/>
</dbReference>